<accession>A0A423PH69</accession>
<evidence type="ECO:0000313" key="2">
    <source>
        <dbReference type="Proteomes" id="UP000285310"/>
    </source>
</evidence>
<dbReference type="EMBL" id="AYKG01000056">
    <property type="protein sequence ID" value="ROO24893.1"/>
    <property type="molecule type" value="Genomic_DNA"/>
</dbReference>
<dbReference type="Pfam" id="PF11964">
    <property type="entry name" value="SpoIIAA-like"/>
    <property type="match status" value="1"/>
</dbReference>
<comment type="caution">
    <text evidence="1">The sequence shown here is derived from an EMBL/GenBank/DDBJ whole genome shotgun (WGS) entry which is preliminary data.</text>
</comment>
<dbReference type="InterPro" id="IPR036513">
    <property type="entry name" value="STAS_dom_sf"/>
</dbReference>
<reference evidence="1 2" key="1">
    <citation type="submission" date="2013-10" db="EMBL/GenBank/DDBJ databases">
        <title>Salinisphaera japonica YTM-1 Genome Sequencing.</title>
        <authorList>
            <person name="Lai Q."/>
            <person name="Li C."/>
            <person name="Shao Z."/>
        </authorList>
    </citation>
    <scope>NUCLEOTIDE SEQUENCE [LARGE SCALE GENOMIC DNA]</scope>
    <source>
        <strain evidence="1 2">YTM-1</strain>
    </source>
</reference>
<dbReference type="InterPro" id="IPR038396">
    <property type="entry name" value="SpoIIAA-like_sf"/>
</dbReference>
<dbReference type="AlphaFoldDB" id="A0A423PH69"/>
<dbReference type="Gene3D" id="3.40.50.10600">
    <property type="entry name" value="SpoIIaa-like domains"/>
    <property type="match status" value="1"/>
</dbReference>
<dbReference type="Proteomes" id="UP000285310">
    <property type="component" value="Unassembled WGS sequence"/>
</dbReference>
<organism evidence="1 2">
    <name type="scientific">Salinisphaera japonica YTM-1</name>
    <dbReference type="NCBI Taxonomy" id="1209778"/>
    <lineage>
        <taxon>Bacteria</taxon>
        <taxon>Pseudomonadati</taxon>
        <taxon>Pseudomonadota</taxon>
        <taxon>Gammaproteobacteria</taxon>
        <taxon>Salinisphaerales</taxon>
        <taxon>Salinisphaeraceae</taxon>
        <taxon>Salinisphaera</taxon>
    </lineage>
</organism>
<dbReference type="OrthoDB" id="7619266at2"/>
<proteinExistence type="predicted"/>
<dbReference type="InParanoid" id="A0A423PH69"/>
<gene>
    <name evidence="1" type="ORF">SAJA_13840</name>
</gene>
<keyword evidence="2" id="KW-1185">Reference proteome</keyword>
<evidence type="ECO:0008006" key="3">
    <source>
        <dbReference type="Google" id="ProtNLM"/>
    </source>
</evidence>
<evidence type="ECO:0000313" key="1">
    <source>
        <dbReference type="EMBL" id="ROO24893.1"/>
    </source>
</evidence>
<dbReference type="InterPro" id="IPR021866">
    <property type="entry name" value="SpoIIAA-like"/>
</dbReference>
<protein>
    <recommendedName>
        <fullName evidence="3">STAS/SEC14 domain-containing protein</fullName>
    </recommendedName>
</protein>
<sequence length="121" mass="13383">MLRIAPFPADAGHVLPIEIDGAVGQQDFANIVAELENRLAEHDKLSLYVEIHSLGGVSPQALFNDLKTAIKHWDRFDKQAVVTDISGVAEAADWSDKITSKMTIRGFPMAERESARQWIIA</sequence>
<dbReference type="SUPFAM" id="SSF52091">
    <property type="entry name" value="SpoIIaa-like"/>
    <property type="match status" value="1"/>
</dbReference>
<dbReference type="RefSeq" id="WP_123659211.1">
    <property type="nucleotide sequence ID" value="NZ_AYKG01000056.1"/>
</dbReference>
<name>A0A423PH69_9GAMM</name>